<dbReference type="EMBL" id="JAESDN010000007">
    <property type="protein sequence ID" value="KAG7047900.1"/>
    <property type="molecule type" value="Genomic_DNA"/>
</dbReference>
<accession>A0A9P7R3B4</accession>
<keyword evidence="2" id="KW-1185">Reference proteome</keyword>
<comment type="caution">
    <text evidence="1">The sequence shown here is derived from an EMBL/GenBank/DDBJ whole genome shotgun (WGS) entry which is preliminary data.</text>
</comment>
<name>A0A9P7R3B4_9PEZI</name>
<protein>
    <submittedName>
        <fullName evidence="1">Uncharacterized protein</fullName>
    </submittedName>
</protein>
<organism evidence="1 2">
    <name type="scientific">Colletotrichum scovillei</name>
    <dbReference type="NCBI Taxonomy" id="1209932"/>
    <lineage>
        <taxon>Eukaryota</taxon>
        <taxon>Fungi</taxon>
        <taxon>Dikarya</taxon>
        <taxon>Ascomycota</taxon>
        <taxon>Pezizomycotina</taxon>
        <taxon>Sordariomycetes</taxon>
        <taxon>Hypocreomycetidae</taxon>
        <taxon>Glomerellales</taxon>
        <taxon>Glomerellaceae</taxon>
        <taxon>Colletotrichum</taxon>
        <taxon>Colletotrichum acutatum species complex</taxon>
    </lineage>
</organism>
<dbReference type="Proteomes" id="UP000699042">
    <property type="component" value="Unassembled WGS sequence"/>
</dbReference>
<reference evidence="1" key="1">
    <citation type="submission" date="2021-05" db="EMBL/GenBank/DDBJ databases">
        <title>Comparative genomics of three Colletotrichum scovillei strains and genetic complementation revealed genes involved fungal growth and virulence on chili pepper.</title>
        <authorList>
            <person name="Hsieh D.-K."/>
            <person name="Chuang S.-C."/>
            <person name="Chen C.-Y."/>
            <person name="Chao Y.-T."/>
            <person name="Lu M.-Y.J."/>
            <person name="Lee M.-H."/>
            <person name="Shih M.-C."/>
        </authorList>
    </citation>
    <scope>NUCLEOTIDE SEQUENCE</scope>
    <source>
        <strain evidence="1">Coll-153</strain>
    </source>
</reference>
<proteinExistence type="predicted"/>
<sequence>MGGGLVPDRSTPVPETRFLSFVNDLCYIHNVRTDHVRSMVSAARNSIIKEEQTNLPREVSV</sequence>
<gene>
    <name evidence="1" type="ORF">JMJ77_011238</name>
</gene>
<evidence type="ECO:0000313" key="2">
    <source>
        <dbReference type="Proteomes" id="UP000699042"/>
    </source>
</evidence>
<dbReference type="AlphaFoldDB" id="A0A9P7R3B4"/>
<evidence type="ECO:0000313" key="1">
    <source>
        <dbReference type="EMBL" id="KAG7047900.1"/>
    </source>
</evidence>